<feature type="domain" description="Nitroreductase" evidence="3">
    <location>
        <begin position="7"/>
        <end position="177"/>
    </location>
</feature>
<name>A0A852WGY8_9MICO</name>
<evidence type="ECO:0000313" key="5">
    <source>
        <dbReference type="Proteomes" id="UP000573599"/>
    </source>
</evidence>
<dbReference type="InterPro" id="IPR000415">
    <property type="entry name" value="Nitroreductase-like"/>
</dbReference>
<dbReference type="PANTHER" id="PTHR43673:SF10">
    <property type="entry name" value="NADH DEHYDROGENASE_NAD(P)H NITROREDUCTASE XCC3605-RELATED"/>
    <property type="match status" value="1"/>
</dbReference>
<dbReference type="Gene3D" id="3.40.109.10">
    <property type="entry name" value="NADH Oxidase"/>
    <property type="match status" value="1"/>
</dbReference>
<accession>A0A852WGY8</accession>
<organism evidence="4 5">
    <name type="scientific">Pedococcus badiiscoriae</name>
    <dbReference type="NCBI Taxonomy" id="642776"/>
    <lineage>
        <taxon>Bacteria</taxon>
        <taxon>Bacillati</taxon>
        <taxon>Actinomycetota</taxon>
        <taxon>Actinomycetes</taxon>
        <taxon>Micrococcales</taxon>
        <taxon>Intrasporangiaceae</taxon>
        <taxon>Pedococcus</taxon>
    </lineage>
</organism>
<protein>
    <submittedName>
        <fullName evidence="4">Nitroreductase</fullName>
    </submittedName>
</protein>
<comment type="similarity">
    <text evidence="1">Belongs to the nitroreductase family.</text>
</comment>
<dbReference type="InterPro" id="IPR029479">
    <property type="entry name" value="Nitroreductase"/>
</dbReference>
<sequence>MEFREVVRRRRMVRRFDPDRPVARAALDDVLYAAQRAPSAGFSQGWDFVVLADGQDRRRFWDATRDPELPHDAPPDGWLAGVSSAPVLVLCLSDPDTYLDRYAEPDKGWSDRDPARWPVPYWDVDTGMAAMLMLLAAVDQGLGALFFGVPPARHADVRQAHGIPANRRLVGVVALGHELRRSEGSSRTRPRRTTAEVVHWGHFGGSENGYSGGGLGSSGESGTGPV</sequence>
<evidence type="ECO:0000259" key="3">
    <source>
        <dbReference type="Pfam" id="PF00881"/>
    </source>
</evidence>
<keyword evidence="5" id="KW-1185">Reference proteome</keyword>
<proteinExistence type="inferred from homology"/>
<evidence type="ECO:0000256" key="2">
    <source>
        <dbReference type="ARBA" id="ARBA00023002"/>
    </source>
</evidence>
<gene>
    <name evidence="4" type="ORF">BJ986_000022</name>
</gene>
<evidence type="ECO:0000256" key="1">
    <source>
        <dbReference type="ARBA" id="ARBA00007118"/>
    </source>
</evidence>
<dbReference type="PANTHER" id="PTHR43673">
    <property type="entry name" value="NAD(P)H NITROREDUCTASE YDGI-RELATED"/>
    <property type="match status" value="1"/>
</dbReference>
<dbReference type="Pfam" id="PF00881">
    <property type="entry name" value="Nitroreductase"/>
    <property type="match status" value="1"/>
</dbReference>
<reference evidence="4 5" key="1">
    <citation type="submission" date="2020-07" db="EMBL/GenBank/DDBJ databases">
        <title>Sequencing the genomes of 1000 actinobacteria strains.</title>
        <authorList>
            <person name="Klenk H.-P."/>
        </authorList>
    </citation>
    <scope>NUCLEOTIDE SEQUENCE [LARGE SCALE GENOMIC DNA]</scope>
    <source>
        <strain evidence="4 5">DSM 23987</strain>
    </source>
</reference>
<keyword evidence="2" id="KW-0560">Oxidoreductase</keyword>
<comment type="caution">
    <text evidence="4">The sequence shown here is derived from an EMBL/GenBank/DDBJ whole genome shotgun (WGS) entry which is preliminary data.</text>
</comment>
<dbReference type="AlphaFoldDB" id="A0A852WGY8"/>
<dbReference type="GO" id="GO:0016491">
    <property type="term" value="F:oxidoreductase activity"/>
    <property type="evidence" value="ECO:0007669"/>
    <property type="project" value="UniProtKB-KW"/>
</dbReference>
<dbReference type="Proteomes" id="UP000573599">
    <property type="component" value="Unassembled WGS sequence"/>
</dbReference>
<dbReference type="CDD" id="cd02062">
    <property type="entry name" value="Nitro_FMN_reductase"/>
    <property type="match status" value="1"/>
</dbReference>
<evidence type="ECO:0000313" key="4">
    <source>
        <dbReference type="EMBL" id="NYG05535.1"/>
    </source>
</evidence>
<dbReference type="EMBL" id="JACCAB010000001">
    <property type="protein sequence ID" value="NYG05535.1"/>
    <property type="molecule type" value="Genomic_DNA"/>
</dbReference>
<dbReference type="SUPFAM" id="SSF55469">
    <property type="entry name" value="FMN-dependent nitroreductase-like"/>
    <property type="match status" value="1"/>
</dbReference>
<dbReference type="RefSeq" id="WP_179420141.1">
    <property type="nucleotide sequence ID" value="NZ_JACCAB010000001.1"/>
</dbReference>